<dbReference type="OrthoDB" id="5859003at2759"/>
<protein>
    <recommendedName>
        <fullName evidence="4">Snake toxin/toxin-like domain-containing protein</fullName>
    </recommendedName>
</protein>
<evidence type="ECO:0000256" key="1">
    <source>
        <dbReference type="SAM" id="SignalP"/>
    </source>
</evidence>
<comment type="caution">
    <text evidence="2">The sequence shown here is derived from an EMBL/GenBank/DDBJ whole genome shotgun (WGS) entry which is preliminary data.</text>
</comment>
<keyword evidence="1" id="KW-0732">Signal</keyword>
<feature type="chain" id="PRO_5013848715" description="Snake toxin/toxin-like domain-containing protein" evidence="1">
    <location>
        <begin position="21"/>
        <end position="99"/>
    </location>
</feature>
<organism evidence="2 3">
    <name type="scientific">Caenorhabditis nigoni</name>
    <dbReference type="NCBI Taxonomy" id="1611254"/>
    <lineage>
        <taxon>Eukaryota</taxon>
        <taxon>Metazoa</taxon>
        <taxon>Ecdysozoa</taxon>
        <taxon>Nematoda</taxon>
        <taxon>Chromadorea</taxon>
        <taxon>Rhabditida</taxon>
        <taxon>Rhabditina</taxon>
        <taxon>Rhabditomorpha</taxon>
        <taxon>Rhabditoidea</taxon>
        <taxon>Rhabditidae</taxon>
        <taxon>Peloderinae</taxon>
        <taxon>Caenorhabditis</taxon>
    </lineage>
</organism>
<gene>
    <name evidence="2" type="primary">Cnig_chr_V.g16877</name>
    <name evidence="2" type="ORF">B9Z55_016877</name>
</gene>
<accession>A0A2G5T7G1</accession>
<sequence>MFKLFISFFLVLLALSTVLGDKGAVITCFGDCIKFDEPEQVKGCAQKCGGESADEATKGFLACESKCVDLWFRPEYDNTKVPEFIKCNSECADGFNNAA</sequence>
<dbReference type="PANTHER" id="PTHR36515:SF1">
    <property type="entry name" value="CYS-RICH PROTEIN-RELATED"/>
    <property type="match status" value="1"/>
</dbReference>
<feature type="signal peptide" evidence="1">
    <location>
        <begin position="1"/>
        <end position="20"/>
    </location>
</feature>
<evidence type="ECO:0000313" key="3">
    <source>
        <dbReference type="Proteomes" id="UP000230233"/>
    </source>
</evidence>
<name>A0A2G5T7G1_9PELO</name>
<evidence type="ECO:0008006" key="4">
    <source>
        <dbReference type="Google" id="ProtNLM"/>
    </source>
</evidence>
<evidence type="ECO:0000313" key="2">
    <source>
        <dbReference type="EMBL" id="PIC23041.1"/>
    </source>
</evidence>
<dbReference type="AlphaFoldDB" id="A0A2G5T7G1"/>
<reference evidence="3" key="1">
    <citation type="submission" date="2017-10" db="EMBL/GenBank/DDBJ databases">
        <title>Rapid genome shrinkage in a self-fertile nematode reveals novel sperm competition proteins.</title>
        <authorList>
            <person name="Yin D."/>
            <person name="Schwarz E.M."/>
            <person name="Thomas C.G."/>
            <person name="Felde R.L."/>
            <person name="Korf I.F."/>
            <person name="Cutter A.D."/>
            <person name="Schartner C.M."/>
            <person name="Ralston E.J."/>
            <person name="Meyer B.J."/>
            <person name="Haag E.S."/>
        </authorList>
    </citation>
    <scope>NUCLEOTIDE SEQUENCE [LARGE SCALE GENOMIC DNA]</scope>
    <source>
        <strain evidence="3">JU1422</strain>
    </source>
</reference>
<keyword evidence="3" id="KW-1185">Reference proteome</keyword>
<dbReference type="Proteomes" id="UP000230233">
    <property type="component" value="Chromosome V"/>
</dbReference>
<proteinExistence type="predicted"/>
<dbReference type="EMBL" id="PDUG01000005">
    <property type="protein sequence ID" value="PIC23041.1"/>
    <property type="molecule type" value="Genomic_DNA"/>
</dbReference>
<dbReference type="PANTHER" id="PTHR36515">
    <property type="entry name" value="PROTEIN CBG00810"/>
    <property type="match status" value="1"/>
</dbReference>